<dbReference type="EMBL" id="JXTC01000502">
    <property type="protein sequence ID" value="PON49408.1"/>
    <property type="molecule type" value="Genomic_DNA"/>
</dbReference>
<feature type="region of interest" description="Disordered" evidence="1">
    <location>
        <begin position="43"/>
        <end position="107"/>
    </location>
</feature>
<evidence type="ECO:0000313" key="3">
    <source>
        <dbReference type="Proteomes" id="UP000237000"/>
    </source>
</evidence>
<sequence>MKWLSKVSKCFCDQCGRNGGGRHGSNNPQLIGNENIDWRIPSRSLDDQFTAQKEKDESELPNAPSLPEDLRSPFGRRWLRDHDEELDMGVIDRQNSTSSSPHAPQHK</sequence>
<reference evidence="3" key="1">
    <citation type="submission" date="2016-06" db="EMBL/GenBank/DDBJ databases">
        <title>Parallel loss of symbiosis genes in relatives of nitrogen-fixing non-legume Parasponia.</title>
        <authorList>
            <person name="Van Velzen R."/>
            <person name="Holmer R."/>
            <person name="Bu F."/>
            <person name="Rutten L."/>
            <person name="Van Zeijl A."/>
            <person name="Liu W."/>
            <person name="Santuari L."/>
            <person name="Cao Q."/>
            <person name="Sharma T."/>
            <person name="Shen D."/>
            <person name="Roswanjaya Y."/>
            <person name="Wardhani T."/>
            <person name="Kalhor M.S."/>
            <person name="Jansen J."/>
            <person name="Van den Hoogen J."/>
            <person name="Gungor B."/>
            <person name="Hartog M."/>
            <person name="Hontelez J."/>
            <person name="Verver J."/>
            <person name="Yang W.-C."/>
            <person name="Schijlen E."/>
            <person name="Repin R."/>
            <person name="Schilthuizen M."/>
            <person name="Schranz E."/>
            <person name="Heidstra R."/>
            <person name="Miyata K."/>
            <person name="Fedorova E."/>
            <person name="Kohlen W."/>
            <person name="Bisseling T."/>
            <person name="Smit S."/>
            <person name="Geurts R."/>
        </authorList>
    </citation>
    <scope>NUCLEOTIDE SEQUENCE [LARGE SCALE GENOMIC DNA]</scope>
    <source>
        <strain evidence="3">cv. RG33-2</strain>
    </source>
</reference>
<dbReference type="STRING" id="63057.A0A2P5BKV0"/>
<proteinExistence type="predicted"/>
<name>A0A2P5BKV0_TREOI</name>
<dbReference type="Proteomes" id="UP000237000">
    <property type="component" value="Unassembled WGS sequence"/>
</dbReference>
<dbReference type="AlphaFoldDB" id="A0A2P5BKV0"/>
<feature type="region of interest" description="Disordered" evidence="1">
    <location>
        <begin position="17"/>
        <end position="36"/>
    </location>
</feature>
<evidence type="ECO:0000256" key="1">
    <source>
        <dbReference type="SAM" id="MobiDB-lite"/>
    </source>
</evidence>
<evidence type="ECO:0000313" key="2">
    <source>
        <dbReference type="EMBL" id="PON49408.1"/>
    </source>
</evidence>
<protein>
    <submittedName>
        <fullName evidence="2">Uncharacterized protein</fullName>
    </submittedName>
</protein>
<accession>A0A2P5BKV0</accession>
<dbReference type="InParanoid" id="A0A2P5BKV0"/>
<organism evidence="2 3">
    <name type="scientific">Trema orientale</name>
    <name type="common">Charcoal tree</name>
    <name type="synonym">Celtis orientalis</name>
    <dbReference type="NCBI Taxonomy" id="63057"/>
    <lineage>
        <taxon>Eukaryota</taxon>
        <taxon>Viridiplantae</taxon>
        <taxon>Streptophyta</taxon>
        <taxon>Embryophyta</taxon>
        <taxon>Tracheophyta</taxon>
        <taxon>Spermatophyta</taxon>
        <taxon>Magnoliopsida</taxon>
        <taxon>eudicotyledons</taxon>
        <taxon>Gunneridae</taxon>
        <taxon>Pentapetalae</taxon>
        <taxon>rosids</taxon>
        <taxon>fabids</taxon>
        <taxon>Rosales</taxon>
        <taxon>Cannabaceae</taxon>
        <taxon>Trema</taxon>
    </lineage>
</organism>
<feature type="compositionally biased region" description="Polar residues" evidence="1">
    <location>
        <begin position="93"/>
        <end position="107"/>
    </location>
</feature>
<gene>
    <name evidence="2" type="ORF">TorRG33x02_317780</name>
</gene>
<keyword evidence="3" id="KW-1185">Reference proteome</keyword>
<comment type="caution">
    <text evidence="2">The sequence shown here is derived from an EMBL/GenBank/DDBJ whole genome shotgun (WGS) entry which is preliminary data.</text>
</comment>
<dbReference type="OrthoDB" id="10323103at2759"/>